<proteinExistence type="predicted"/>
<dbReference type="GO" id="GO:0005634">
    <property type="term" value="C:nucleus"/>
    <property type="evidence" value="ECO:0007669"/>
    <property type="project" value="UniProtKB-SubCell"/>
</dbReference>
<evidence type="ECO:0000313" key="2">
    <source>
        <dbReference type="EMBL" id="JAI67821.1"/>
    </source>
</evidence>
<evidence type="ECO:0000256" key="1">
    <source>
        <dbReference type="ARBA" id="ARBA00004123"/>
    </source>
</evidence>
<protein>
    <submittedName>
        <fullName evidence="2">Uncharacterized protein</fullName>
    </submittedName>
</protein>
<dbReference type="SUPFAM" id="SSF46689">
    <property type="entry name" value="Homeodomain-like"/>
    <property type="match status" value="1"/>
</dbReference>
<dbReference type="Pfam" id="PF13384">
    <property type="entry name" value="HTH_23"/>
    <property type="match status" value="1"/>
</dbReference>
<name>A0A0P4WMH8_SCYOL</name>
<organism evidence="2">
    <name type="scientific">Scylla olivacea</name>
    <name type="common">Orange mud crab</name>
    <name type="synonym">Cancer olivacea</name>
    <dbReference type="NCBI Taxonomy" id="85551"/>
    <lineage>
        <taxon>Eukaryota</taxon>
        <taxon>Metazoa</taxon>
        <taxon>Ecdysozoa</taxon>
        <taxon>Arthropoda</taxon>
        <taxon>Crustacea</taxon>
        <taxon>Multicrustacea</taxon>
        <taxon>Malacostraca</taxon>
        <taxon>Eumalacostraca</taxon>
        <taxon>Eucarida</taxon>
        <taxon>Decapoda</taxon>
        <taxon>Pleocyemata</taxon>
        <taxon>Brachyura</taxon>
        <taxon>Eubrachyura</taxon>
        <taxon>Portunoidea</taxon>
        <taxon>Portunidae</taxon>
        <taxon>Portuninae</taxon>
        <taxon>Scylla</taxon>
    </lineage>
</organism>
<dbReference type="EMBL" id="GDRN01019003">
    <property type="protein sequence ID" value="JAI67821.1"/>
    <property type="molecule type" value="Transcribed_RNA"/>
</dbReference>
<reference evidence="2" key="1">
    <citation type="submission" date="2015-09" db="EMBL/GenBank/DDBJ databases">
        <title>Scylla olivacea transcriptome.</title>
        <authorList>
            <person name="Ikhwanuddin M."/>
        </authorList>
    </citation>
    <scope>NUCLEOTIDE SEQUENCE</scope>
</reference>
<dbReference type="AlphaFoldDB" id="A0A0P4WMH8"/>
<dbReference type="Gene3D" id="1.10.10.10">
    <property type="entry name" value="Winged helix-like DNA-binding domain superfamily/Winged helix DNA-binding domain"/>
    <property type="match status" value="1"/>
</dbReference>
<comment type="subcellular location">
    <subcellularLocation>
        <location evidence="1">Nucleus</location>
    </subcellularLocation>
</comment>
<sequence length="144" mass="15985">MSRASLREAESQDATGAAQLAAQHRGVDECTVKRFPAMPTSLTERSMFVLQWVGGKSIRSIARDTGVSSSTVCRWIKRWREEGNVFDRKKFSSICHPAAPDVRNTSSAYQVGRIVLCSCFTKQNSCFASYSHQSCGLIHVPHKC</sequence>
<dbReference type="InterPro" id="IPR036388">
    <property type="entry name" value="WH-like_DNA-bd_sf"/>
</dbReference>
<accession>A0A0P4WMH8</accession>
<dbReference type="InterPro" id="IPR009057">
    <property type="entry name" value="Homeodomain-like_sf"/>
</dbReference>